<keyword evidence="3" id="KW-1185">Reference proteome</keyword>
<feature type="transmembrane region" description="Helical" evidence="1">
    <location>
        <begin position="68"/>
        <end position="88"/>
    </location>
</feature>
<evidence type="ECO:0000256" key="1">
    <source>
        <dbReference type="SAM" id="Phobius"/>
    </source>
</evidence>
<dbReference type="EMBL" id="LAXD01000001">
    <property type="protein sequence ID" value="KWX03041.1"/>
    <property type="molecule type" value="Genomic_DNA"/>
</dbReference>
<dbReference type="STRING" id="1469144.LI90_4091"/>
<feature type="transmembrane region" description="Helical" evidence="1">
    <location>
        <begin position="45"/>
        <end position="61"/>
    </location>
</feature>
<protein>
    <recommendedName>
        <fullName evidence="4">DUF2516 family protein</fullName>
    </recommendedName>
</protein>
<reference evidence="3" key="1">
    <citation type="submission" date="2015-04" db="EMBL/GenBank/DDBJ databases">
        <title>Physiological reanalysis, assessment of diazotrophy, and genome sequences of multiple isolates of Streptomyces thermoautotrophicus.</title>
        <authorList>
            <person name="MacKellar D.C."/>
            <person name="Lieber L."/>
            <person name="Norman J."/>
            <person name="Bolger A."/>
            <person name="Tobin C."/>
            <person name="Murray J.W."/>
            <person name="Chang R."/>
            <person name="Ford T."/>
            <person name="Nguyen P.Q."/>
            <person name="Woodward J."/>
            <person name="Permingeat H."/>
            <person name="Joshi N.S."/>
            <person name="Silver P.A."/>
            <person name="Usadel B."/>
            <person name="Rutherford A.W."/>
            <person name="Friesen M."/>
            <person name="Prell J."/>
        </authorList>
    </citation>
    <scope>NUCLEOTIDE SEQUENCE [LARGE SCALE GENOMIC DNA]</scope>
    <source>
        <strain evidence="3">H1</strain>
    </source>
</reference>
<proteinExistence type="predicted"/>
<keyword evidence="1" id="KW-1133">Transmembrane helix</keyword>
<gene>
    <name evidence="2" type="ORF">LI90_4091</name>
</gene>
<dbReference type="PATRIC" id="fig|1469144.10.peg.4384"/>
<organism evidence="2 3">
    <name type="scientific">Carbonactinospora thermoautotrophica</name>
    <dbReference type="NCBI Taxonomy" id="1469144"/>
    <lineage>
        <taxon>Bacteria</taxon>
        <taxon>Bacillati</taxon>
        <taxon>Actinomycetota</taxon>
        <taxon>Actinomycetes</taxon>
        <taxon>Kitasatosporales</taxon>
        <taxon>Carbonactinosporaceae</taxon>
        <taxon>Carbonactinospora</taxon>
    </lineage>
</organism>
<name>A0A132MYR4_9ACTN</name>
<dbReference type="Pfam" id="PF10724">
    <property type="entry name" value="DUF2516"/>
    <property type="match status" value="1"/>
</dbReference>
<dbReference type="Proteomes" id="UP000070188">
    <property type="component" value="Unassembled WGS sequence"/>
</dbReference>
<sequence>MDLLSPFMGLLGLLGLAMLLFKVFALVDAALVKEYAYPAADKQKKPFWLIILGIGAVWNLLRPSPVDFINLIGLVAAIVYVVDVRPAVRSVQRGGRGGAMGPYGPW</sequence>
<accession>A0A132MYR4</accession>
<evidence type="ECO:0000313" key="2">
    <source>
        <dbReference type="EMBL" id="KWX03041.1"/>
    </source>
</evidence>
<dbReference type="InterPro" id="IPR019662">
    <property type="entry name" value="DUF2516"/>
</dbReference>
<keyword evidence="1" id="KW-0472">Membrane</keyword>
<evidence type="ECO:0008006" key="4">
    <source>
        <dbReference type="Google" id="ProtNLM"/>
    </source>
</evidence>
<keyword evidence="1" id="KW-0812">Transmembrane</keyword>
<dbReference type="AlphaFoldDB" id="A0A132MYR4"/>
<comment type="caution">
    <text evidence="2">The sequence shown here is derived from an EMBL/GenBank/DDBJ whole genome shotgun (WGS) entry which is preliminary data.</text>
</comment>
<evidence type="ECO:0000313" key="3">
    <source>
        <dbReference type="Proteomes" id="UP000070188"/>
    </source>
</evidence>